<comment type="domain">
    <text evidence="5">The RxLR-dEER motif acts to carry the protein into the host cell cytoplasm through binding to cell surface phosphatidylinositol-3-phosphate.</text>
</comment>
<evidence type="ECO:0000256" key="1">
    <source>
        <dbReference type="ARBA" id="ARBA00004613"/>
    </source>
</evidence>
<feature type="region of interest" description="Disordered" evidence="6">
    <location>
        <begin position="24"/>
        <end position="46"/>
    </location>
</feature>
<comment type="similarity">
    <text evidence="2 5">Belongs to the RxLR effector family.</text>
</comment>
<evidence type="ECO:0000256" key="3">
    <source>
        <dbReference type="ARBA" id="ARBA00022525"/>
    </source>
</evidence>
<comment type="function">
    <text evidence="5">Effector that suppresses plant defense responses during pathogen infection.</text>
</comment>
<evidence type="ECO:0000256" key="2">
    <source>
        <dbReference type="ARBA" id="ARBA00010400"/>
    </source>
</evidence>
<evidence type="ECO:0000256" key="4">
    <source>
        <dbReference type="ARBA" id="ARBA00022729"/>
    </source>
</evidence>
<dbReference type="Pfam" id="PF16810">
    <property type="entry name" value="RXLR"/>
    <property type="match status" value="1"/>
</dbReference>
<accession>A0A225UQ92</accession>
<evidence type="ECO:0000313" key="7">
    <source>
        <dbReference type="EMBL" id="OWY95193.1"/>
    </source>
</evidence>
<evidence type="ECO:0000256" key="5">
    <source>
        <dbReference type="RuleBase" id="RU367124"/>
    </source>
</evidence>
<protein>
    <recommendedName>
        <fullName evidence="5">RxLR effector protein</fullName>
    </recommendedName>
</protein>
<dbReference type="EMBL" id="NBNE01013284">
    <property type="protein sequence ID" value="OWY95193.1"/>
    <property type="molecule type" value="Genomic_DNA"/>
</dbReference>
<comment type="subcellular location">
    <subcellularLocation>
        <location evidence="1 5">Secreted</location>
    </subcellularLocation>
</comment>
<dbReference type="Proteomes" id="UP000198211">
    <property type="component" value="Unassembled WGS sequence"/>
</dbReference>
<dbReference type="GO" id="GO:0005576">
    <property type="term" value="C:extracellular region"/>
    <property type="evidence" value="ECO:0007669"/>
    <property type="project" value="UniProtKB-SubCell"/>
</dbReference>
<dbReference type="InterPro" id="IPR031825">
    <property type="entry name" value="RXLR"/>
</dbReference>
<organism evidence="7 8">
    <name type="scientific">Phytophthora megakarya</name>
    <dbReference type="NCBI Taxonomy" id="4795"/>
    <lineage>
        <taxon>Eukaryota</taxon>
        <taxon>Sar</taxon>
        <taxon>Stramenopiles</taxon>
        <taxon>Oomycota</taxon>
        <taxon>Peronosporomycetes</taxon>
        <taxon>Peronosporales</taxon>
        <taxon>Peronosporaceae</taxon>
        <taxon>Phytophthora</taxon>
    </lineage>
</organism>
<dbReference type="OrthoDB" id="117139at2759"/>
<name>A0A225UQ92_9STRA</name>
<feature type="compositionally biased region" description="Acidic residues" evidence="6">
    <location>
        <begin position="31"/>
        <end position="42"/>
    </location>
</feature>
<comment type="caution">
    <text evidence="7">The sequence shown here is derived from an EMBL/GenBank/DDBJ whole genome shotgun (WGS) entry which is preliminary data.</text>
</comment>
<reference evidence="8" key="1">
    <citation type="submission" date="2017-03" db="EMBL/GenBank/DDBJ databases">
        <title>Phytopthora megakarya and P. palmivora, two closely related causual agents of cacao black pod achieved similar genome size and gene model numbers by different mechanisms.</title>
        <authorList>
            <person name="Ali S."/>
            <person name="Shao J."/>
            <person name="Larry D.J."/>
            <person name="Kronmiller B."/>
            <person name="Shen D."/>
            <person name="Strem M.D."/>
            <person name="Melnick R.L."/>
            <person name="Guiltinan M.J."/>
            <person name="Tyler B.M."/>
            <person name="Meinhardt L.W."/>
            <person name="Bailey B.A."/>
        </authorList>
    </citation>
    <scope>NUCLEOTIDE SEQUENCE [LARGE SCALE GENOMIC DNA]</scope>
    <source>
        <strain evidence="8">zdho120</strain>
    </source>
</reference>
<proteinExistence type="inferred from homology"/>
<evidence type="ECO:0000313" key="8">
    <source>
        <dbReference type="Proteomes" id="UP000198211"/>
    </source>
</evidence>
<gene>
    <name evidence="7" type="ORF">PHMEG_00034868</name>
</gene>
<evidence type="ECO:0000256" key="6">
    <source>
        <dbReference type="SAM" id="MobiDB-lite"/>
    </source>
</evidence>
<keyword evidence="8" id="KW-1185">Reference proteome</keyword>
<dbReference type="AlphaFoldDB" id="A0A225UQ92"/>
<keyword evidence="3 5" id="KW-0964">Secreted</keyword>
<keyword evidence="4" id="KW-0732">Signal</keyword>
<sequence>MKSSTDQVRAIDATLDNVKSKRFLRSYQPPEDSDAVEEDQRNEEERLSREALNKLLDGDTASKFAKWKSKSYDANKIYKKLGVSTHSDRLWIYNKYVEYLKQ</sequence>